<proteinExistence type="predicted"/>
<dbReference type="AlphaFoldDB" id="A0AAD5NAJ3"/>
<name>A0AAD5NAJ3_PARTN</name>
<protein>
    <submittedName>
        <fullName evidence="1">Uncharacterized protein</fullName>
    </submittedName>
</protein>
<organism evidence="1 2">
    <name type="scientific">Parelaphostrongylus tenuis</name>
    <name type="common">Meningeal worm</name>
    <dbReference type="NCBI Taxonomy" id="148309"/>
    <lineage>
        <taxon>Eukaryota</taxon>
        <taxon>Metazoa</taxon>
        <taxon>Ecdysozoa</taxon>
        <taxon>Nematoda</taxon>
        <taxon>Chromadorea</taxon>
        <taxon>Rhabditida</taxon>
        <taxon>Rhabditina</taxon>
        <taxon>Rhabditomorpha</taxon>
        <taxon>Strongyloidea</taxon>
        <taxon>Metastrongylidae</taxon>
        <taxon>Parelaphostrongylus</taxon>
    </lineage>
</organism>
<dbReference type="Gene3D" id="1.20.120.1080">
    <property type="match status" value="1"/>
</dbReference>
<gene>
    <name evidence="1" type="ORF">KIN20_023957</name>
</gene>
<comment type="caution">
    <text evidence="1">The sequence shown here is derived from an EMBL/GenBank/DDBJ whole genome shotgun (WGS) entry which is preliminary data.</text>
</comment>
<sequence length="94" mass="10496">MAEMQRAEIHDLCLHARLIAPPNMAVRDFLQMASEPPFPHSIEKSMAFLELLRVLCAEATSQADMSNRLPVEMEPQLTNLGKLIAQLPLESQLG</sequence>
<reference evidence="1" key="1">
    <citation type="submission" date="2021-06" db="EMBL/GenBank/DDBJ databases">
        <title>Parelaphostrongylus tenuis whole genome reference sequence.</title>
        <authorList>
            <person name="Garwood T.J."/>
            <person name="Larsen P.A."/>
            <person name="Fountain-Jones N.M."/>
            <person name="Garbe J.R."/>
            <person name="Macchietto M.G."/>
            <person name="Kania S.A."/>
            <person name="Gerhold R.W."/>
            <person name="Richards J.E."/>
            <person name="Wolf T.M."/>
        </authorList>
    </citation>
    <scope>NUCLEOTIDE SEQUENCE</scope>
    <source>
        <strain evidence="1">MNPRO001-30</strain>
        <tissue evidence="1">Meninges</tissue>
    </source>
</reference>
<evidence type="ECO:0000313" key="2">
    <source>
        <dbReference type="Proteomes" id="UP001196413"/>
    </source>
</evidence>
<accession>A0AAD5NAJ3</accession>
<dbReference type="Proteomes" id="UP001196413">
    <property type="component" value="Unassembled WGS sequence"/>
</dbReference>
<evidence type="ECO:0000313" key="1">
    <source>
        <dbReference type="EMBL" id="KAJ1363979.1"/>
    </source>
</evidence>
<keyword evidence="2" id="KW-1185">Reference proteome</keyword>
<dbReference type="EMBL" id="JAHQIW010004841">
    <property type="protein sequence ID" value="KAJ1363979.1"/>
    <property type="molecule type" value="Genomic_DNA"/>
</dbReference>